<evidence type="ECO:0000313" key="7">
    <source>
        <dbReference type="EMBL" id="VBB05895.1"/>
    </source>
</evidence>
<evidence type="ECO:0000256" key="5">
    <source>
        <dbReference type="ARBA" id="ARBA00023136"/>
    </source>
</evidence>
<comment type="subcellular location">
    <subcellularLocation>
        <location evidence="1">Cell membrane</location>
        <topology evidence="1">Multi-pass membrane protein</topology>
    </subcellularLocation>
</comment>
<feature type="transmembrane region" description="Helical" evidence="6">
    <location>
        <begin position="113"/>
        <end position="134"/>
    </location>
</feature>
<evidence type="ECO:0000313" key="8">
    <source>
        <dbReference type="Proteomes" id="UP000277811"/>
    </source>
</evidence>
<feature type="transmembrane region" description="Helical" evidence="6">
    <location>
        <begin position="71"/>
        <end position="93"/>
    </location>
</feature>
<dbReference type="PANTHER" id="PTHR30086:SF20">
    <property type="entry name" value="ARGININE EXPORTER PROTEIN ARGO-RELATED"/>
    <property type="match status" value="1"/>
</dbReference>
<evidence type="ECO:0000256" key="4">
    <source>
        <dbReference type="ARBA" id="ARBA00022989"/>
    </source>
</evidence>
<keyword evidence="2" id="KW-1003">Cell membrane</keyword>
<protein>
    <submittedName>
        <fullName evidence="7">Lysine-type exporter protein (Lyse/ygga)</fullName>
    </submittedName>
</protein>
<reference evidence="7 8" key="1">
    <citation type="submission" date="2018-06" db="EMBL/GenBank/DDBJ databases">
        <authorList>
            <person name="Strepis N."/>
        </authorList>
    </citation>
    <scope>NUCLEOTIDE SEQUENCE [LARGE SCALE GENOMIC DNA]</scope>
    <source>
        <strain evidence="7">LUCI</strain>
    </source>
</reference>
<feature type="transmembrane region" description="Helical" evidence="6">
    <location>
        <begin position="41"/>
        <end position="65"/>
    </location>
</feature>
<dbReference type="PIRSF" id="PIRSF006324">
    <property type="entry name" value="LeuE"/>
    <property type="match status" value="1"/>
</dbReference>
<keyword evidence="8" id="KW-1185">Reference proteome</keyword>
<dbReference type="GO" id="GO:0015171">
    <property type="term" value="F:amino acid transmembrane transporter activity"/>
    <property type="evidence" value="ECO:0007669"/>
    <property type="project" value="TreeGrafter"/>
</dbReference>
<feature type="transmembrane region" description="Helical" evidence="6">
    <location>
        <begin position="6"/>
        <end position="29"/>
    </location>
</feature>
<dbReference type="InterPro" id="IPR001123">
    <property type="entry name" value="LeuE-type"/>
</dbReference>
<proteinExistence type="predicted"/>
<sequence length="209" mass="22385">MFGINHYEMFLIAGIILNITPGSDTIYILSRSISQGRRAGIYSVLGISSGGAVHTLLAALGLSVVLSQSALAFGIVKTAGALYLGYLGITTLFSKNNILVSQNVKVMSNKDTYLQGLITNVLNPKVALFFVSFLPQFIASQNSYGIIPFILLGITFLTTGTLWCLFLVLFSSKVTAFLHQSAKAASMMNKICGSIYLLLGAKLLTAEKS</sequence>
<keyword evidence="4 6" id="KW-1133">Transmembrane helix</keyword>
<evidence type="ECO:0000256" key="6">
    <source>
        <dbReference type="SAM" id="Phobius"/>
    </source>
</evidence>
<dbReference type="EMBL" id="UPPP01000060">
    <property type="protein sequence ID" value="VBB05895.1"/>
    <property type="molecule type" value="Genomic_DNA"/>
</dbReference>
<evidence type="ECO:0000256" key="3">
    <source>
        <dbReference type="ARBA" id="ARBA00022692"/>
    </source>
</evidence>
<dbReference type="Proteomes" id="UP000277811">
    <property type="component" value="Unassembled WGS sequence"/>
</dbReference>
<dbReference type="PANTHER" id="PTHR30086">
    <property type="entry name" value="ARGININE EXPORTER PROTEIN ARGO"/>
    <property type="match status" value="1"/>
</dbReference>
<evidence type="ECO:0000256" key="1">
    <source>
        <dbReference type="ARBA" id="ARBA00004651"/>
    </source>
</evidence>
<accession>A0A498R427</accession>
<dbReference type="RefSeq" id="WP_122626863.1">
    <property type="nucleotide sequence ID" value="NZ_UPPP01000060.1"/>
</dbReference>
<organism evidence="7 8">
    <name type="scientific">Lucifera butyrica</name>
    <dbReference type="NCBI Taxonomy" id="1351585"/>
    <lineage>
        <taxon>Bacteria</taxon>
        <taxon>Bacillati</taxon>
        <taxon>Bacillota</taxon>
        <taxon>Negativicutes</taxon>
        <taxon>Veillonellales</taxon>
        <taxon>Veillonellaceae</taxon>
        <taxon>Lucifera</taxon>
    </lineage>
</organism>
<dbReference type="AlphaFoldDB" id="A0A498R427"/>
<gene>
    <name evidence="7" type="ORF">LUCI_1106</name>
</gene>
<keyword evidence="3 6" id="KW-0812">Transmembrane</keyword>
<name>A0A498R427_9FIRM</name>
<feature type="transmembrane region" description="Helical" evidence="6">
    <location>
        <begin position="146"/>
        <end position="170"/>
    </location>
</feature>
<evidence type="ECO:0000256" key="2">
    <source>
        <dbReference type="ARBA" id="ARBA00022475"/>
    </source>
</evidence>
<dbReference type="OrthoDB" id="9784202at2"/>
<dbReference type="Pfam" id="PF01810">
    <property type="entry name" value="LysE"/>
    <property type="match status" value="1"/>
</dbReference>
<dbReference type="GO" id="GO:0005886">
    <property type="term" value="C:plasma membrane"/>
    <property type="evidence" value="ECO:0007669"/>
    <property type="project" value="UniProtKB-SubCell"/>
</dbReference>
<keyword evidence="5 6" id="KW-0472">Membrane</keyword>